<dbReference type="KEGG" id="hdh:G5B40_03470"/>
<dbReference type="Pfam" id="PF08818">
    <property type="entry name" value="DUF1801"/>
    <property type="match status" value="1"/>
</dbReference>
<accession>A0A7M3T6V5</accession>
<proteinExistence type="predicted"/>
<feature type="region of interest" description="Disordered" evidence="1">
    <location>
        <begin position="179"/>
        <end position="200"/>
    </location>
</feature>
<dbReference type="EMBL" id="CP049056">
    <property type="protein sequence ID" value="QIE57736.1"/>
    <property type="molecule type" value="Genomic_DNA"/>
</dbReference>
<keyword evidence="4" id="KW-1185">Reference proteome</keyword>
<evidence type="ECO:0000313" key="4">
    <source>
        <dbReference type="Proteomes" id="UP000503336"/>
    </source>
</evidence>
<dbReference type="InterPro" id="IPR016786">
    <property type="entry name" value="YdeI_bac"/>
</dbReference>
<evidence type="ECO:0000256" key="1">
    <source>
        <dbReference type="SAM" id="MobiDB-lite"/>
    </source>
</evidence>
<dbReference type="Proteomes" id="UP000503336">
    <property type="component" value="Chromosome"/>
</dbReference>
<evidence type="ECO:0000259" key="2">
    <source>
        <dbReference type="Pfam" id="PF08818"/>
    </source>
</evidence>
<reference evidence="3 4" key="1">
    <citation type="submission" date="2020-02" db="EMBL/GenBank/DDBJ databases">
        <title>complete genome sequence of Rhodobacteraceae bacterium.</title>
        <authorList>
            <person name="Park J."/>
            <person name="Kim Y.-S."/>
            <person name="Kim K.-H."/>
        </authorList>
    </citation>
    <scope>NUCLEOTIDE SEQUENCE [LARGE SCALE GENOMIC DNA]</scope>
    <source>
        <strain evidence="3 4">RR4-56</strain>
    </source>
</reference>
<gene>
    <name evidence="3" type="ORF">G5B40_03470</name>
</gene>
<dbReference type="SUPFAM" id="SSF159888">
    <property type="entry name" value="YdhG-like"/>
    <property type="match status" value="1"/>
</dbReference>
<dbReference type="AlphaFoldDB" id="A0A7M3T6V5"/>
<organism evidence="3 4">
    <name type="scientific">Pikeienuella piscinae</name>
    <dbReference type="NCBI Taxonomy" id="2748098"/>
    <lineage>
        <taxon>Bacteria</taxon>
        <taxon>Pseudomonadati</taxon>
        <taxon>Pseudomonadota</taxon>
        <taxon>Alphaproteobacteria</taxon>
        <taxon>Rhodobacterales</taxon>
        <taxon>Paracoccaceae</taxon>
        <taxon>Pikeienuella</taxon>
    </lineage>
</organism>
<dbReference type="Pfam" id="PF13376">
    <property type="entry name" value="OmdA"/>
    <property type="match status" value="1"/>
</dbReference>
<dbReference type="PIRSF" id="PIRSF021308">
    <property type="entry name" value="UCP021308"/>
    <property type="match status" value="1"/>
</dbReference>
<protein>
    <recommendedName>
        <fullName evidence="2">YdhG-like domain-containing protein</fullName>
    </recommendedName>
</protein>
<feature type="domain" description="YdhG-like" evidence="2">
    <location>
        <begin position="23"/>
        <end position="120"/>
    </location>
</feature>
<name>A0A7M3T6V5_9RHOB</name>
<dbReference type="InterPro" id="IPR014922">
    <property type="entry name" value="YdhG-like"/>
</dbReference>
<sequence length="200" mass="21980">MSEPDMSKANAKIEAFFANTDAWREELAALRAILLASPLTEDFKWNSPCYTFEGGNVAALWRLKTRCAVAFFKGALMTDSEGRLAPPGANSRAMRMIAFDGVEEIARAEAGLKASIAEAIGVEKAGMRVEFPKDDIAFPDELVELLSRNQELNAAFDALTPGRRRGYLLHFSGARKSATRTSRIEKSAPRIRAGKGMHDR</sequence>
<dbReference type="Gene3D" id="3.90.1150.200">
    <property type="match status" value="1"/>
</dbReference>
<evidence type="ECO:0000313" key="3">
    <source>
        <dbReference type="EMBL" id="QIE57736.1"/>
    </source>
</evidence>